<sequence length="525" mass="59952">MLIPSHSSQSTSSIHKRDHHLVSATLRSSLTHKPAWTLESFIPQHEQQQQQQQQQTPLHRNDGLGINNTTSYYGNYYYNVYPHYYNSYSYNEYPRYYFYPAASTQTTPPASTTRQTTTPDTTTTATTEPTTPRSFAASLKSSPSYYRLFPEEQQQVWGQACEYQTAFSYNRPHSYHATKNFPKYNSFPSSNTSSVVNQAPFTQEQQQPRDYEIQSNNNHWCTIVETKTPHSSPSTYDFLGSVYNYESAHSQKAHALRGQDSGNQTALGQSRHLDTTDRARKQANPESQDSHWIPENSILEPQQHQPHGHGTVYKTTLGYNYYATLETTPPRSSMGTHKSHSSAYQSTAYSQQTHASQGHESGYKTAFSYDLDHHAALNQRGYHAYPESHEPQWTYAGHFPQQQQQRQEQQQRSLLYSNDGASAEHNPTSSFNNSQYQSYYHANGTSMPHSLADAREFNSIQSSRSLQQQQQHPPYGNSTELDSTLNSYHYRSSLNPAEYRSLIIAHGTGITHQGSFSEQQQQQQQ</sequence>
<feature type="region of interest" description="Disordered" evidence="1">
    <location>
        <begin position="44"/>
        <end position="63"/>
    </location>
</feature>
<accession>A0A9P7XZP7</accession>
<proteinExistence type="predicted"/>
<feature type="compositionally biased region" description="Low complexity" evidence="1">
    <location>
        <begin position="429"/>
        <end position="440"/>
    </location>
</feature>
<feature type="compositionally biased region" description="Low complexity" evidence="1">
    <location>
        <begin position="459"/>
        <end position="471"/>
    </location>
</feature>
<feature type="region of interest" description="Disordered" evidence="1">
    <location>
        <begin position="104"/>
        <end position="132"/>
    </location>
</feature>
<protein>
    <submittedName>
        <fullName evidence="2">Uncharacterized protein</fullName>
    </submittedName>
</protein>
<reference evidence="2" key="1">
    <citation type="submission" date="2021-06" db="EMBL/GenBank/DDBJ databases">
        <title>Genome Sequence of Mortierella hyaline Strain SCG-10, a Cold-Adapted, Nitrate-Reducing Fungus Isolated from Soil in Minnesota, USA.</title>
        <authorList>
            <person name="Aldossari N."/>
        </authorList>
    </citation>
    <scope>NUCLEOTIDE SEQUENCE</scope>
    <source>
        <strain evidence="2">SCG-10</strain>
    </source>
</reference>
<name>A0A9P7XZP7_9FUNG</name>
<gene>
    <name evidence="2" type="ORF">KI688_009463</name>
</gene>
<dbReference type="AlphaFoldDB" id="A0A9P7XZP7"/>
<feature type="region of interest" description="Disordered" evidence="1">
    <location>
        <begin position="253"/>
        <end position="294"/>
    </location>
</feature>
<feature type="compositionally biased region" description="Polar residues" evidence="1">
    <location>
        <begin position="327"/>
        <end position="336"/>
    </location>
</feature>
<evidence type="ECO:0000313" key="2">
    <source>
        <dbReference type="EMBL" id="KAG9070131.1"/>
    </source>
</evidence>
<feature type="region of interest" description="Disordered" evidence="1">
    <location>
        <begin position="327"/>
        <end position="360"/>
    </location>
</feature>
<dbReference type="Proteomes" id="UP000707451">
    <property type="component" value="Unassembled WGS sequence"/>
</dbReference>
<feature type="compositionally biased region" description="Basic and acidic residues" evidence="1">
    <location>
        <begin position="271"/>
        <end position="280"/>
    </location>
</feature>
<keyword evidence="3" id="KW-1185">Reference proteome</keyword>
<feature type="region of interest" description="Disordered" evidence="1">
    <location>
        <begin position="419"/>
        <end position="483"/>
    </location>
</feature>
<feature type="compositionally biased region" description="Low complexity" evidence="1">
    <location>
        <begin position="341"/>
        <end position="353"/>
    </location>
</feature>
<dbReference type="OrthoDB" id="2487304at2759"/>
<organism evidence="2 3">
    <name type="scientific">Linnemannia hyalina</name>
    <dbReference type="NCBI Taxonomy" id="64524"/>
    <lineage>
        <taxon>Eukaryota</taxon>
        <taxon>Fungi</taxon>
        <taxon>Fungi incertae sedis</taxon>
        <taxon>Mucoromycota</taxon>
        <taxon>Mortierellomycotina</taxon>
        <taxon>Mortierellomycetes</taxon>
        <taxon>Mortierellales</taxon>
        <taxon>Mortierellaceae</taxon>
        <taxon>Linnemannia</taxon>
    </lineage>
</organism>
<feature type="compositionally biased region" description="Polar residues" evidence="1">
    <location>
        <begin position="419"/>
        <end position="428"/>
    </location>
</feature>
<evidence type="ECO:0000313" key="3">
    <source>
        <dbReference type="Proteomes" id="UP000707451"/>
    </source>
</evidence>
<comment type="caution">
    <text evidence="2">The sequence shown here is derived from an EMBL/GenBank/DDBJ whole genome shotgun (WGS) entry which is preliminary data.</text>
</comment>
<dbReference type="EMBL" id="JAHRHY010000004">
    <property type="protein sequence ID" value="KAG9070131.1"/>
    <property type="molecule type" value="Genomic_DNA"/>
</dbReference>
<evidence type="ECO:0000256" key="1">
    <source>
        <dbReference type="SAM" id="MobiDB-lite"/>
    </source>
</evidence>